<gene>
    <name evidence="2" type="ORF">ADH66_13805</name>
</gene>
<proteinExistence type="predicted"/>
<reference evidence="3" key="1">
    <citation type="submission" date="2017-05" db="EMBL/GenBank/DDBJ databases">
        <title>Improved OligoMM genomes.</title>
        <authorList>
            <person name="Garzetti D."/>
        </authorList>
    </citation>
    <scope>NUCLEOTIDE SEQUENCE [LARGE SCALE GENOMIC DNA]</scope>
    <source>
        <strain evidence="3">KB18</strain>
    </source>
</reference>
<dbReference type="EMBL" id="CP021422">
    <property type="protein sequence ID" value="ASB41638.1"/>
    <property type="molecule type" value="Genomic_DNA"/>
</dbReference>
<feature type="transmembrane region" description="Helical" evidence="1">
    <location>
        <begin position="86"/>
        <end position="106"/>
    </location>
</feature>
<keyword evidence="1" id="KW-1133">Transmembrane helix</keyword>
<dbReference type="Proteomes" id="UP000196710">
    <property type="component" value="Chromosome"/>
</dbReference>
<evidence type="ECO:0008006" key="4">
    <source>
        <dbReference type="Google" id="ProtNLM"/>
    </source>
</evidence>
<accession>A0ABN5A868</accession>
<keyword evidence="1" id="KW-0472">Membrane</keyword>
<evidence type="ECO:0000313" key="3">
    <source>
        <dbReference type="Proteomes" id="UP000196710"/>
    </source>
</evidence>
<keyword evidence="3" id="KW-1185">Reference proteome</keyword>
<evidence type="ECO:0000313" key="2">
    <source>
        <dbReference type="EMBL" id="ASB41638.1"/>
    </source>
</evidence>
<name>A0ABN5A868_9FIRM</name>
<organism evidence="2 3">
    <name type="scientific">Acutalibacter muris</name>
    <dbReference type="NCBI Taxonomy" id="1796620"/>
    <lineage>
        <taxon>Bacteria</taxon>
        <taxon>Bacillati</taxon>
        <taxon>Bacillota</taxon>
        <taxon>Clostridia</taxon>
        <taxon>Eubacteriales</taxon>
        <taxon>Acutalibacteraceae</taxon>
        <taxon>Acutalibacter</taxon>
    </lineage>
</organism>
<sequence length="201" mass="22506">MACGALAEQDKVFGGGRQRMANRAEAYDFSYFEDISSNGAVIDDYALEQPQIEEQPERKVVELPRRQERQREKQETRKKLRRNTTAIVKCMLAILLVGGVSAAALVSEVQLAEINEEISATKNDLEEAQSLEVQLTMQAAQKMTDAQVEQYAVEELGMGKLSSSQVVYLHVTQQDKGTVVQETGGGSWFERMWAQIKELFA</sequence>
<evidence type="ECO:0000256" key="1">
    <source>
        <dbReference type="SAM" id="Phobius"/>
    </source>
</evidence>
<protein>
    <recommendedName>
        <fullName evidence="4">Cell division protein FtsL</fullName>
    </recommendedName>
</protein>
<keyword evidence="1" id="KW-0812">Transmembrane</keyword>